<evidence type="ECO:0000313" key="3">
    <source>
        <dbReference type="EMBL" id="MFC4986419.1"/>
    </source>
</evidence>
<dbReference type="RefSeq" id="WP_263623706.1">
    <property type="nucleotide sequence ID" value="NZ_JAIVEF010000012.1"/>
</dbReference>
<dbReference type="Proteomes" id="UP001595925">
    <property type="component" value="Unassembled WGS sequence"/>
</dbReference>
<organism evidence="3 4">
    <name type="scientific">Saliphagus infecundisoli</name>
    <dbReference type="NCBI Taxonomy" id="1849069"/>
    <lineage>
        <taxon>Archaea</taxon>
        <taxon>Methanobacteriati</taxon>
        <taxon>Methanobacteriota</taxon>
        <taxon>Stenosarchaea group</taxon>
        <taxon>Halobacteria</taxon>
        <taxon>Halobacteriales</taxon>
        <taxon>Natrialbaceae</taxon>
        <taxon>Saliphagus</taxon>
    </lineage>
</organism>
<dbReference type="GO" id="GO:0046872">
    <property type="term" value="F:metal ion binding"/>
    <property type="evidence" value="ECO:0007669"/>
    <property type="project" value="UniProtKB-KW"/>
</dbReference>
<sequence>MGRCLRRGGQRDRPRAREIPRLQSCGGCQTAGFQHTNGAKPVGAISIPTRYLHTVTETAHVDDVAATIDLLSAILETEDGDHDYRL</sequence>
<proteinExistence type="predicted"/>
<evidence type="ECO:0000256" key="2">
    <source>
        <dbReference type="ARBA" id="ARBA00022801"/>
    </source>
</evidence>
<dbReference type="SUPFAM" id="SSF53187">
    <property type="entry name" value="Zn-dependent exopeptidases"/>
    <property type="match status" value="1"/>
</dbReference>
<dbReference type="AlphaFoldDB" id="A0ABD5QA74"/>
<dbReference type="EMBL" id="JBHSJG010000004">
    <property type="protein sequence ID" value="MFC4986419.1"/>
    <property type="molecule type" value="Genomic_DNA"/>
</dbReference>
<keyword evidence="1" id="KW-0479">Metal-binding</keyword>
<reference evidence="3 4" key="1">
    <citation type="journal article" date="2019" name="Int. J. Syst. Evol. Microbiol.">
        <title>The Global Catalogue of Microorganisms (GCM) 10K type strain sequencing project: providing services to taxonomists for standard genome sequencing and annotation.</title>
        <authorList>
            <consortium name="The Broad Institute Genomics Platform"/>
            <consortium name="The Broad Institute Genome Sequencing Center for Infectious Disease"/>
            <person name="Wu L."/>
            <person name="Ma J."/>
        </authorList>
    </citation>
    <scope>NUCLEOTIDE SEQUENCE [LARGE SCALE GENOMIC DNA]</scope>
    <source>
        <strain evidence="3 4">CGMCC 1.15824</strain>
    </source>
</reference>
<evidence type="ECO:0008006" key="5">
    <source>
        <dbReference type="Google" id="ProtNLM"/>
    </source>
</evidence>
<name>A0ABD5QA74_9EURY</name>
<comment type="caution">
    <text evidence="3">The sequence shown here is derived from an EMBL/GenBank/DDBJ whole genome shotgun (WGS) entry which is preliminary data.</text>
</comment>
<gene>
    <name evidence="3" type="ORF">ACFPFO_01235</name>
</gene>
<dbReference type="Gene3D" id="3.40.630.10">
    <property type="entry name" value="Zn peptidases"/>
    <property type="match status" value="1"/>
</dbReference>
<evidence type="ECO:0000256" key="1">
    <source>
        <dbReference type="ARBA" id="ARBA00022723"/>
    </source>
</evidence>
<dbReference type="GO" id="GO:0016787">
    <property type="term" value="F:hydrolase activity"/>
    <property type="evidence" value="ECO:0007669"/>
    <property type="project" value="UniProtKB-KW"/>
</dbReference>
<dbReference type="InterPro" id="IPR008007">
    <property type="entry name" value="Peptidase_M42"/>
</dbReference>
<protein>
    <recommendedName>
        <fullName evidence="5">M42 glutamyl aminopeptidase</fullName>
    </recommendedName>
</protein>
<evidence type="ECO:0000313" key="4">
    <source>
        <dbReference type="Proteomes" id="UP001595925"/>
    </source>
</evidence>
<keyword evidence="4" id="KW-1185">Reference proteome</keyword>
<dbReference type="Pfam" id="PF05343">
    <property type="entry name" value="Peptidase_M42"/>
    <property type="match status" value="1"/>
</dbReference>
<keyword evidence="2" id="KW-0378">Hydrolase</keyword>
<accession>A0ABD5QA74</accession>